<organism evidence="10 11">
    <name type="scientific">Pseudomonas syringae pv. cerasicola</name>
    <dbReference type="NCBI Taxonomy" id="264451"/>
    <lineage>
        <taxon>Bacteria</taxon>
        <taxon>Pseudomonadati</taxon>
        <taxon>Pseudomonadota</taxon>
        <taxon>Gammaproteobacteria</taxon>
        <taxon>Pseudomonadales</taxon>
        <taxon>Pseudomonadaceae</taxon>
        <taxon>Pseudomonas</taxon>
        <taxon>Pseudomonas syringae</taxon>
    </lineage>
</organism>
<keyword evidence="6 8" id="KW-1133">Transmembrane helix</keyword>
<dbReference type="EMBL" id="LJQA01000012">
    <property type="protein sequence ID" value="KPX02282.1"/>
    <property type="molecule type" value="Genomic_DNA"/>
</dbReference>
<keyword evidence="3" id="KW-0328">Glycosyltransferase</keyword>
<evidence type="ECO:0000256" key="3">
    <source>
        <dbReference type="ARBA" id="ARBA00022676"/>
    </source>
</evidence>
<dbReference type="Proteomes" id="UP000050356">
    <property type="component" value="Unassembled WGS sequence"/>
</dbReference>
<comment type="subcellular location">
    <subcellularLocation>
        <location evidence="1">Cell membrane</location>
        <topology evidence="1">Multi-pass membrane protein</topology>
    </subcellularLocation>
</comment>
<evidence type="ECO:0000256" key="1">
    <source>
        <dbReference type="ARBA" id="ARBA00004651"/>
    </source>
</evidence>
<dbReference type="PANTHER" id="PTHR33908">
    <property type="entry name" value="MANNOSYLTRANSFERASE YKCB-RELATED"/>
    <property type="match status" value="1"/>
</dbReference>
<feature type="transmembrane region" description="Helical" evidence="8">
    <location>
        <begin position="473"/>
        <end position="492"/>
    </location>
</feature>
<feature type="domain" description="Glycosyltransferase RgtA/B/C/D-like" evidence="9">
    <location>
        <begin position="175"/>
        <end position="319"/>
    </location>
</feature>
<feature type="transmembrane region" description="Helical" evidence="8">
    <location>
        <begin position="275"/>
        <end position="303"/>
    </location>
</feature>
<feature type="transmembrane region" description="Helical" evidence="8">
    <location>
        <begin position="440"/>
        <end position="461"/>
    </location>
</feature>
<dbReference type="PANTHER" id="PTHR33908:SF3">
    <property type="entry name" value="UNDECAPRENYL PHOSPHATE-ALPHA-4-AMINO-4-DEOXY-L-ARABINOSE ARABINOSYL TRANSFERASE"/>
    <property type="match status" value="1"/>
</dbReference>
<feature type="transmembrane region" description="Helical" evidence="8">
    <location>
        <begin position="113"/>
        <end position="130"/>
    </location>
</feature>
<evidence type="ECO:0000256" key="5">
    <source>
        <dbReference type="ARBA" id="ARBA00022692"/>
    </source>
</evidence>
<evidence type="ECO:0000256" key="8">
    <source>
        <dbReference type="SAM" id="Phobius"/>
    </source>
</evidence>
<evidence type="ECO:0000259" key="9">
    <source>
        <dbReference type="Pfam" id="PF13231"/>
    </source>
</evidence>
<accession>A0A0P9SS62</accession>
<dbReference type="GO" id="GO:0016763">
    <property type="term" value="F:pentosyltransferase activity"/>
    <property type="evidence" value="ECO:0007669"/>
    <property type="project" value="TreeGrafter"/>
</dbReference>
<gene>
    <name evidence="10" type="ORF">ALO50_04494</name>
</gene>
<feature type="transmembrane region" description="Helical" evidence="8">
    <location>
        <begin position="250"/>
        <end position="269"/>
    </location>
</feature>
<dbReference type="GO" id="GO:0010041">
    <property type="term" value="P:response to iron(III) ion"/>
    <property type="evidence" value="ECO:0007669"/>
    <property type="project" value="TreeGrafter"/>
</dbReference>
<keyword evidence="5 8" id="KW-0812">Transmembrane</keyword>
<dbReference type="PATRIC" id="fig|264451.4.peg.2549"/>
<evidence type="ECO:0000313" key="10">
    <source>
        <dbReference type="EMBL" id="KPX02282.1"/>
    </source>
</evidence>
<evidence type="ECO:0000256" key="2">
    <source>
        <dbReference type="ARBA" id="ARBA00022475"/>
    </source>
</evidence>
<evidence type="ECO:0000256" key="6">
    <source>
        <dbReference type="ARBA" id="ARBA00022989"/>
    </source>
</evidence>
<dbReference type="InterPro" id="IPR038731">
    <property type="entry name" value="RgtA/B/C-like"/>
</dbReference>
<dbReference type="InterPro" id="IPR050297">
    <property type="entry name" value="LipidA_mod_glycosyltrf_83"/>
</dbReference>
<dbReference type="Pfam" id="PF13231">
    <property type="entry name" value="PMT_2"/>
    <property type="match status" value="1"/>
</dbReference>
<dbReference type="AlphaFoldDB" id="A0A0P9SS62"/>
<keyword evidence="2" id="KW-1003">Cell membrane</keyword>
<evidence type="ECO:0000313" key="11">
    <source>
        <dbReference type="Proteomes" id="UP000050356"/>
    </source>
</evidence>
<sequence length="618" mass="69083">MLKHRNCGHETGQRNLLADPRLCRAGRLYRTLCPAMAVQRIQEAQHHSGGLLVPEHAGQHYIAGLRHLSTGPGLHCRPVLWSAGVHAQPAADQPTGQDTRGAMTLRTQLSPRLEGWLLVALAVLLVGAGLGLRLPQNVDEERFLGVALDFLGVALEMLQNGSWFVPHRAGEIYADKPPLFMWATAFFIWLTGSPNIALYLPGLLSAGATTAVLYDLGSRLWNRRIGRYAALLFLATYQTYSILRTGQIDSFLCLWIALGFYGLVRHLLLGPAWGWFYFSCAAMGLGIITKGVGFVPALMLIPYAYAARKGWSGVVAMPGQIGRWALGLLALLLACCLWLVPMVISVVRDGGPEGFAYVQEILLHQTANRYASAWDHREPFWYFFVKVIPQYWLPLVLVLPWLIPAWRRQLSKRDGRVLVLLGWVLLVLLFFSLSSGKRKIYIFPALPGLVLVAAPLLPWLLKRWFHDRVRAGRLVPAGVVVWLSLWFARGFIEPVIEGENPHKSLMEQAASVTQGADLVLVNWREGHWLYARQPIVHFGFAKPSAIEQSARWLREHPGTFALVPGEQLANCFLPEKARPLGQTSRADWFIVDADADNGLCKPEPLMKAYRFAWQQNVD</sequence>
<name>A0A0P9SS62_PSESX</name>
<dbReference type="GO" id="GO:0005886">
    <property type="term" value="C:plasma membrane"/>
    <property type="evidence" value="ECO:0007669"/>
    <property type="project" value="UniProtKB-SubCell"/>
</dbReference>
<feature type="transmembrane region" description="Helical" evidence="8">
    <location>
        <begin position="380"/>
        <end position="403"/>
    </location>
</feature>
<evidence type="ECO:0000256" key="7">
    <source>
        <dbReference type="ARBA" id="ARBA00023136"/>
    </source>
</evidence>
<reference evidence="10 11" key="1">
    <citation type="submission" date="2015-09" db="EMBL/GenBank/DDBJ databases">
        <title>Genome announcement of multiple Pseudomonas syringae strains.</title>
        <authorList>
            <person name="Thakur S."/>
            <person name="Wang P.W."/>
            <person name="Gong Y."/>
            <person name="Weir B.S."/>
            <person name="Guttman D.S."/>
        </authorList>
    </citation>
    <scope>NUCLEOTIDE SEQUENCE [LARGE SCALE GENOMIC DNA]</scope>
    <source>
        <strain evidence="10 11">ICMP17524</strain>
    </source>
</reference>
<comment type="caution">
    <text evidence="10">The sequence shown here is derived from an EMBL/GenBank/DDBJ whole genome shotgun (WGS) entry which is preliminary data.</text>
</comment>
<feature type="transmembrane region" description="Helical" evidence="8">
    <location>
        <begin position="415"/>
        <end position="434"/>
    </location>
</feature>
<dbReference type="GO" id="GO:0009103">
    <property type="term" value="P:lipopolysaccharide biosynthetic process"/>
    <property type="evidence" value="ECO:0007669"/>
    <property type="project" value="TreeGrafter"/>
</dbReference>
<feature type="transmembrane region" description="Helical" evidence="8">
    <location>
        <begin position="324"/>
        <end position="347"/>
    </location>
</feature>
<evidence type="ECO:0000256" key="4">
    <source>
        <dbReference type="ARBA" id="ARBA00022679"/>
    </source>
</evidence>
<protein>
    <submittedName>
        <fullName evidence="10">PMT family glycosyltransferase</fullName>
    </submittedName>
</protein>
<keyword evidence="7 8" id="KW-0472">Membrane</keyword>
<keyword evidence="4 10" id="KW-0808">Transferase</keyword>
<proteinExistence type="predicted"/>